<comment type="caution">
    <text evidence="1">The sequence shown here is derived from an EMBL/GenBank/DDBJ whole genome shotgun (WGS) entry which is preliminary data.</text>
</comment>
<evidence type="ECO:0000313" key="2">
    <source>
        <dbReference type="Proteomes" id="UP001145069"/>
    </source>
</evidence>
<keyword evidence="2" id="KW-1185">Reference proteome</keyword>
<name>A0A9X3WHE8_9BACI</name>
<reference evidence="1" key="1">
    <citation type="submission" date="2022-06" db="EMBL/GenBank/DDBJ databases">
        <title>Aquibacillus sp. a new bacterium isolated from soil saline samples.</title>
        <authorList>
            <person name="Galisteo C."/>
            <person name="De La Haba R."/>
            <person name="Sanchez-Porro C."/>
            <person name="Ventosa A."/>
        </authorList>
    </citation>
    <scope>NUCLEOTIDE SEQUENCE</scope>
    <source>
        <strain evidence="1">3ASR75-54</strain>
    </source>
</reference>
<dbReference type="AlphaFoldDB" id="A0A9X3WHE8"/>
<protein>
    <submittedName>
        <fullName evidence="1">Uncharacterized protein</fullName>
    </submittedName>
</protein>
<dbReference type="RefSeq" id="WP_272446574.1">
    <property type="nucleotide sequence ID" value="NZ_JAMQKC010000009.1"/>
</dbReference>
<accession>A0A9X3WHE8</accession>
<organism evidence="1 2">
    <name type="scientific">Aquibacillus salsiterrae</name>
    <dbReference type="NCBI Taxonomy" id="2950439"/>
    <lineage>
        <taxon>Bacteria</taxon>
        <taxon>Bacillati</taxon>
        <taxon>Bacillota</taxon>
        <taxon>Bacilli</taxon>
        <taxon>Bacillales</taxon>
        <taxon>Bacillaceae</taxon>
        <taxon>Aquibacillus</taxon>
    </lineage>
</organism>
<gene>
    <name evidence="1" type="ORF">NC799_11435</name>
</gene>
<sequence>MNIQRVFTGTQDFRSLIIHQLEKEIEKIVSAAYNNRQVDIVATHNGGRQK</sequence>
<dbReference type="Proteomes" id="UP001145069">
    <property type="component" value="Unassembled WGS sequence"/>
</dbReference>
<evidence type="ECO:0000313" key="1">
    <source>
        <dbReference type="EMBL" id="MDC3417509.1"/>
    </source>
</evidence>
<dbReference type="EMBL" id="JAMQKC010000009">
    <property type="protein sequence ID" value="MDC3417509.1"/>
    <property type="molecule type" value="Genomic_DNA"/>
</dbReference>
<proteinExistence type="predicted"/>